<organism evidence="1">
    <name type="scientific">Anguilla anguilla</name>
    <name type="common">European freshwater eel</name>
    <name type="synonym">Muraena anguilla</name>
    <dbReference type="NCBI Taxonomy" id="7936"/>
    <lineage>
        <taxon>Eukaryota</taxon>
        <taxon>Metazoa</taxon>
        <taxon>Chordata</taxon>
        <taxon>Craniata</taxon>
        <taxon>Vertebrata</taxon>
        <taxon>Euteleostomi</taxon>
        <taxon>Actinopterygii</taxon>
        <taxon>Neopterygii</taxon>
        <taxon>Teleostei</taxon>
        <taxon>Anguilliformes</taxon>
        <taxon>Anguillidae</taxon>
        <taxon>Anguilla</taxon>
    </lineage>
</organism>
<reference evidence="1" key="1">
    <citation type="submission" date="2014-11" db="EMBL/GenBank/DDBJ databases">
        <authorList>
            <person name="Amaro Gonzalez C."/>
        </authorList>
    </citation>
    <scope>NUCLEOTIDE SEQUENCE</scope>
</reference>
<protein>
    <submittedName>
        <fullName evidence="1">Uncharacterized protein</fullName>
    </submittedName>
</protein>
<sequence>MHKKCEIYMTWDNYISYKIDNIS</sequence>
<dbReference type="EMBL" id="GBXM01064125">
    <property type="protein sequence ID" value="JAH44452.1"/>
    <property type="molecule type" value="Transcribed_RNA"/>
</dbReference>
<proteinExistence type="predicted"/>
<name>A0A0E9ST74_ANGAN</name>
<accession>A0A0E9ST74</accession>
<dbReference type="AlphaFoldDB" id="A0A0E9ST74"/>
<evidence type="ECO:0000313" key="1">
    <source>
        <dbReference type="EMBL" id="JAH44452.1"/>
    </source>
</evidence>
<reference evidence="1" key="2">
    <citation type="journal article" date="2015" name="Fish Shellfish Immunol.">
        <title>Early steps in the European eel (Anguilla anguilla)-Vibrio vulnificus interaction in the gills: Role of the RtxA13 toxin.</title>
        <authorList>
            <person name="Callol A."/>
            <person name="Pajuelo D."/>
            <person name="Ebbesson L."/>
            <person name="Teles M."/>
            <person name="MacKenzie S."/>
            <person name="Amaro C."/>
        </authorList>
    </citation>
    <scope>NUCLEOTIDE SEQUENCE</scope>
</reference>